<name>A0ABY6UBE9_BIOOC</name>
<dbReference type="SUPFAM" id="SSF54928">
    <property type="entry name" value="RNA-binding domain, RBD"/>
    <property type="match status" value="1"/>
</dbReference>
<dbReference type="CDD" id="cd00590">
    <property type="entry name" value="RRM_SF"/>
    <property type="match status" value="1"/>
</dbReference>
<keyword evidence="2" id="KW-1185">Reference proteome</keyword>
<comment type="caution">
    <text evidence="1">The sequence shown here is derived from an EMBL/GenBank/DDBJ whole genome shotgun (WGS) entry which is preliminary data.</text>
</comment>
<proteinExistence type="predicted"/>
<dbReference type="EMBL" id="CABFNS010000784">
    <property type="protein sequence ID" value="VUC28326.1"/>
    <property type="molecule type" value="Genomic_DNA"/>
</dbReference>
<accession>A0ABY6UBE9</accession>
<reference evidence="1 2" key="1">
    <citation type="submission" date="2019-06" db="EMBL/GenBank/DDBJ databases">
        <authorList>
            <person name="Broberg M."/>
        </authorList>
    </citation>
    <scope>NUCLEOTIDE SEQUENCE [LARGE SCALE GENOMIC DNA]</scope>
</reference>
<dbReference type="InterPro" id="IPR035979">
    <property type="entry name" value="RBD_domain_sf"/>
</dbReference>
<dbReference type="Proteomes" id="UP000766486">
    <property type="component" value="Unassembled WGS sequence"/>
</dbReference>
<evidence type="ECO:0000313" key="1">
    <source>
        <dbReference type="EMBL" id="VUC28326.1"/>
    </source>
</evidence>
<organism evidence="1 2">
    <name type="scientific">Bionectria ochroleuca</name>
    <name type="common">Gliocladium roseum</name>
    <dbReference type="NCBI Taxonomy" id="29856"/>
    <lineage>
        <taxon>Eukaryota</taxon>
        <taxon>Fungi</taxon>
        <taxon>Dikarya</taxon>
        <taxon>Ascomycota</taxon>
        <taxon>Pezizomycotina</taxon>
        <taxon>Sordariomycetes</taxon>
        <taxon>Hypocreomycetidae</taxon>
        <taxon>Hypocreales</taxon>
        <taxon>Bionectriaceae</taxon>
        <taxon>Clonostachys</taxon>
    </lineage>
</organism>
<gene>
    <name evidence="1" type="ORF">CLO192961_LOCUS230534</name>
</gene>
<protein>
    <recommendedName>
        <fullName evidence="3">RRM domain-containing protein</fullName>
    </recommendedName>
</protein>
<sequence length="431" mass="46947">MVHPGAVTGVYYITFCNVCVHPGSVWSTILCAQVSNIVGEIQLPAYVTWQELKRHITQVCEVDRVEIFPASTSGWVRLKGHLNFEKAWALLKHGYQDRDLRPSGKNRFESLMIKERFPEGHLTGHSQPVIAGPWQQMGGDRRYGPRHRNYRIPKTQACQPHSHASLSPNPVRTNNSDQIWSPPGTTSNSGRSGYLLPMRTETPAPSAALTSGGRSCPQRPCASHACECSDDSAGHAAVSNNSVPTKLMTPLDSRIRKALVKGFSIHATESEVRFWIHDTCGPLGKNICRLDVPSKKTGSSNSSFHKQICGFALVVYRCPSVAAKAVGYMHKGECNGAPITARLVHDSEWNSPMPASSSRVSKRPETSTIQMQASYMTPAVPPLGSAYPSCSATDATIATASIDSKVQKAKLGGEFQNHPSPFAVFDRSTSP</sequence>
<evidence type="ECO:0008006" key="3">
    <source>
        <dbReference type="Google" id="ProtNLM"/>
    </source>
</evidence>
<evidence type="ECO:0000313" key="2">
    <source>
        <dbReference type="Proteomes" id="UP000766486"/>
    </source>
</evidence>